<reference evidence="2" key="1">
    <citation type="submission" date="2014-11" db="EMBL/GenBank/DDBJ databases">
        <authorList>
            <person name="Amaro Gonzalez C."/>
        </authorList>
    </citation>
    <scope>NUCLEOTIDE SEQUENCE</scope>
</reference>
<proteinExistence type="predicted"/>
<protein>
    <recommendedName>
        <fullName evidence="3">Secreted protein</fullName>
    </recommendedName>
</protein>
<feature type="chain" id="PRO_5002434563" description="Secreted protein" evidence="1">
    <location>
        <begin position="25"/>
        <end position="80"/>
    </location>
</feature>
<reference evidence="2" key="2">
    <citation type="journal article" date="2015" name="Fish Shellfish Immunol.">
        <title>Early steps in the European eel (Anguilla anguilla)-Vibrio vulnificus interaction in the gills: Role of the RtxA13 toxin.</title>
        <authorList>
            <person name="Callol A."/>
            <person name="Pajuelo D."/>
            <person name="Ebbesson L."/>
            <person name="Teles M."/>
            <person name="MacKenzie S."/>
            <person name="Amaro C."/>
        </authorList>
    </citation>
    <scope>NUCLEOTIDE SEQUENCE</scope>
</reference>
<sequence>MHLNAFSLFVTAFQLLLEMHIALAVFVIVLEKCYVAAPEWHDCNVFKTAYCAIYSKGLMYTQTTGILVCGLEKNVLRFKM</sequence>
<organism evidence="2">
    <name type="scientific">Anguilla anguilla</name>
    <name type="common">European freshwater eel</name>
    <name type="synonym">Muraena anguilla</name>
    <dbReference type="NCBI Taxonomy" id="7936"/>
    <lineage>
        <taxon>Eukaryota</taxon>
        <taxon>Metazoa</taxon>
        <taxon>Chordata</taxon>
        <taxon>Craniata</taxon>
        <taxon>Vertebrata</taxon>
        <taxon>Euteleostomi</taxon>
        <taxon>Actinopterygii</taxon>
        <taxon>Neopterygii</taxon>
        <taxon>Teleostei</taxon>
        <taxon>Anguilliformes</taxon>
        <taxon>Anguillidae</taxon>
        <taxon>Anguilla</taxon>
    </lineage>
</organism>
<evidence type="ECO:0000313" key="2">
    <source>
        <dbReference type="EMBL" id="JAH93392.1"/>
    </source>
</evidence>
<evidence type="ECO:0008006" key="3">
    <source>
        <dbReference type="Google" id="ProtNLM"/>
    </source>
</evidence>
<keyword evidence="1" id="KW-0732">Signal</keyword>
<accession>A0A0E9WSP9</accession>
<evidence type="ECO:0000256" key="1">
    <source>
        <dbReference type="SAM" id="SignalP"/>
    </source>
</evidence>
<name>A0A0E9WSP9_ANGAN</name>
<feature type="signal peptide" evidence="1">
    <location>
        <begin position="1"/>
        <end position="24"/>
    </location>
</feature>
<dbReference type="AlphaFoldDB" id="A0A0E9WSP9"/>
<dbReference type="EMBL" id="GBXM01015185">
    <property type="protein sequence ID" value="JAH93392.1"/>
    <property type="molecule type" value="Transcribed_RNA"/>
</dbReference>